<dbReference type="SMART" id="SM00212">
    <property type="entry name" value="UBCc"/>
    <property type="match status" value="1"/>
</dbReference>
<dbReference type="GO" id="GO:0005524">
    <property type="term" value="F:ATP binding"/>
    <property type="evidence" value="ECO:0007669"/>
    <property type="project" value="UniProtKB-UniRule"/>
</dbReference>
<dbReference type="SUPFAM" id="SSF54495">
    <property type="entry name" value="UBC-like"/>
    <property type="match status" value="1"/>
</dbReference>
<dbReference type="Proteomes" id="UP001431209">
    <property type="component" value="Unassembled WGS sequence"/>
</dbReference>
<evidence type="ECO:0000313" key="7">
    <source>
        <dbReference type="EMBL" id="KAL0478783.1"/>
    </source>
</evidence>
<feature type="active site" description="Glycyl thioester intermediate" evidence="3">
    <location>
        <position position="109"/>
    </location>
</feature>
<gene>
    <name evidence="7" type="ORF">AKO1_008381</name>
</gene>
<reference evidence="7 8" key="1">
    <citation type="submission" date="2024-03" db="EMBL/GenBank/DDBJ databases">
        <title>The Acrasis kona genome and developmental transcriptomes reveal deep origins of eukaryotic multicellular pathways.</title>
        <authorList>
            <person name="Sheikh S."/>
            <person name="Fu C.-J."/>
            <person name="Brown M.W."/>
            <person name="Baldauf S.L."/>
        </authorList>
    </citation>
    <scope>NUCLEOTIDE SEQUENCE [LARGE SCALE GENOMIC DNA]</scope>
    <source>
        <strain evidence="7 8">ATCC MYA-3509</strain>
    </source>
</reference>
<dbReference type="CDD" id="cd23791">
    <property type="entry name" value="UBCc_UBE2C"/>
    <property type="match status" value="1"/>
</dbReference>
<dbReference type="PROSITE" id="PS00183">
    <property type="entry name" value="UBC_1"/>
    <property type="match status" value="1"/>
</dbReference>
<comment type="caution">
    <text evidence="7">The sequence shown here is derived from an EMBL/GenBank/DDBJ whole genome shotgun (WGS) entry which is preliminary data.</text>
</comment>
<protein>
    <submittedName>
        <fullName evidence="7">Ubiquitin conjugating enzyme E2</fullName>
    </submittedName>
</protein>
<dbReference type="PANTHER" id="PTHR24067">
    <property type="entry name" value="UBIQUITIN-CONJUGATING ENZYME E2"/>
    <property type="match status" value="1"/>
</dbReference>
<name>A0AAW2YPF2_9EUKA</name>
<feature type="domain" description="UBC core" evidence="6">
    <location>
        <begin position="23"/>
        <end position="170"/>
    </location>
</feature>
<sequence length="172" mass="19125">MSSVSRAVPKKPLATNNGQSGQSVVKRLQQELMTLMMSKTPGINAFPEGDGNMFLWVATIKGCQDTVYDGQTYKLSIQFSTEYPFKAPAVFFTTPIFHPNVDYNSGTICLDILKDKWSAAYNVRTILISIQSLMGDPNNDSPLNSQAAQLWENQEEFGKVVKQKYSEVSGQK</sequence>
<evidence type="ECO:0000313" key="8">
    <source>
        <dbReference type="Proteomes" id="UP001431209"/>
    </source>
</evidence>
<accession>A0AAW2YPF2</accession>
<keyword evidence="1" id="KW-0808">Transferase</keyword>
<evidence type="ECO:0000256" key="4">
    <source>
        <dbReference type="RuleBase" id="RU362109"/>
    </source>
</evidence>
<dbReference type="InterPro" id="IPR050113">
    <property type="entry name" value="Ub_conjugating_enzyme"/>
</dbReference>
<dbReference type="InterPro" id="IPR000608">
    <property type="entry name" value="UBC"/>
</dbReference>
<evidence type="ECO:0000256" key="5">
    <source>
        <dbReference type="SAM" id="MobiDB-lite"/>
    </source>
</evidence>
<evidence type="ECO:0000259" key="6">
    <source>
        <dbReference type="PROSITE" id="PS50127"/>
    </source>
</evidence>
<organism evidence="7 8">
    <name type="scientific">Acrasis kona</name>
    <dbReference type="NCBI Taxonomy" id="1008807"/>
    <lineage>
        <taxon>Eukaryota</taxon>
        <taxon>Discoba</taxon>
        <taxon>Heterolobosea</taxon>
        <taxon>Tetramitia</taxon>
        <taxon>Eutetramitia</taxon>
        <taxon>Acrasidae</taxon>
        <taxon>Acrasis</taxon>
    </lineage>
</organism>
<dbReference type="GO" id="GO:0016740">
    <property type="term" value="F:transferase activity"/>
    <property type="evidence" value="ECO:0007669"/>
    <property type="project" value="UniProtKB-KW"/>
</dbReference>
<feature type="region of interest" description="Disordered" evidence="5">
    <location>
        <begin position="1"/>
        <end position="22"/>
    </location>
</feature>
<dbReference type="Pfam" id="PF00179">
    <property type="entry name" value="UQ_con"/>
    <property type="match status" value="1"/>
</dbReference>
<keyword evidence="8" id="KW-1185">Reference proteome</keyword>
<proteinExistence type="inferred from homology"/>
<dbReference type="EMBL" id="JAOPGA020000467">
    <property type="protein sequence ID" value="KAL0478783.1"/>
    <property type="molecule type" value="Genomic_DNA"/>
</dbReference>
<keyword evidence="4" id="KW-0547">Nucleotide-binding</keyword>
<dbReference type="InterPro" id="IPR016135">
    <property type="entry name" value="UBQ-conjugating_enzyme/RWD"/>
</dbReference>
<dbReference type="PROSITE" id="PS50127">
    <property type="entry name" value="UBC_2"/>
    <property type="match status" value="1"/>
</dbReference>
<dbReference type="Gene3D" id="3.10.110.10">
    <property type="entry name" value="Ubiquitin Conjugating Enzyme"/>
    <property type="match status" value="1"/>
</dbReference>
<comment type="similarity">
    <text evidence="4">Belongs to the ubiquitin-conjugating enzyme family.</text>
</comment>
<dbReference type="InterPro" id="IPR023313">
    <property type="entry name" value="UBQ-conjugating_AS"/>
</dbReference>
<keyword evidence="2 4" id="KW-0833">Ubl conjugation pathway</keyword>
<dbReference type="AlphaFoldDB" id="A0AAW2YPF2"/>
<keyword evidence="4" id="KW-0067">ATP-binding</keyword>
<evidence type="ECO:0000256" key="3">
    <source>
        <dbReference type="PROSITE-ProRule" id="PRU10133"/>
    </source>
</evidence>
<evidence type="ECO:0000256" key="2">
    <source>
        <dbReference type="ARBA" id="ARBA00022786"/>
    </source>
</evidence>
<evidence type="ECO:0000256" key="1">
    <source>
        <dbReference type="ARBA" id="ARBA00022679"/>
    </source>
</evidence>